<dbReference type="OrthoDB" id="10267127at2759"/>
<accession>A0A1Y2ALW3</accession>
<protein>
    <submittedName>
        <fullName evidence="7">Coth-domain-containing protein</fullName>
    </submittedName>
</protein>
<organism evidence="7 8">
    <name type="scientific">Neocallimastix californiae</name>
    <dbReference type="NCBI Taxonomy" id="1754190"/>
    <lineage>
        <taxon>Eukaryota</taxon>
        <taxon>Fungi</taxon>
        <taxon>Fungi incertae sedis</taxon>
        <taxon>Chytridiomycota</taxon>
        <taxon>Chytridiomycota incertae sedis</taxon>
        <taxon>Neocallimastigomycetes</taxon>
        <taxon>Neocallimastigales</taxon>
        <taxon>Neocallimastigaceae</taxon>
        <taxon>Neocallimastix</taxon>
    </lineage>
</organism>
<dbReference type="InterPro" id="IPR002883">
    <property type="entry name" value="CBM10/Dockerin_dom"/>
</dbReference>
<dbReference type="GO" id="GO:0016787">
    <property type="term" value="F:hydrolase activity"/>
    <property type="evidence" value="ECO:0007669"/>
    <property type="project" value="UniProtKB-KW"/>
</dbReference>
<dbReference type="STRING" id="1754190.A0A1Y2ALW3"/>
<keyword evidence="8" id="KW-1185">Reference proteome</keyword>
<keyword evidence="2" id="KW-0677">Repeat</keyword>
<dbReference type="InterPro" id="IPR014867">
    <property type="entry name" value="Spore_coat_CotH_CotH2/3/7"/>
</dbReference>
<dbReference type="PROSITE" id="PS51763">
    <property type="entry name" value="CBM10"/>
    <property type="match status" value="2"/>
</dbReference>
<evidence type="ECO:0000256" key="5">
    <source>
        <dbReference type="SAM" id="SignalP"/>
    </source>
</evidence>
<keyword evidence="1 5" id="KW-0732">Signal</keyword>
<evidence type="ECO:0000313" key="7">
    <source>
        <dbReference type="EMBL" id="ORY22935.1"/>
    </source>
</evidence>
<dbReference type="InterPro" id="IPR009034">
    <property type="entry name" value="Dockerin_dom_fun_sf"/>
</dbReference>
<evidence type="ECO:0000256" key="4">
    <source>
        <dbReference type="SAM" id="MobiDB-lite"/>
    </source>
</evidence>
<dbReference type="Gene3D" id="3.90.1220.10">
    <property type="entry name" value="Cellulose docking domain, dockering"/>
    <property type="match status" value="2"/>
</dbReference>
<dbReference type="AlphaFoldDB" id="A0A1Y2ALW3"/>
<evidence type="ECO:0000259" key="6">
    <source>
        <dbReference type="PROSITE" id="PS51763"/>
    </source>
</evidence>
<sequence length="663" mass="75055">MKCTLLFGLALLSGLVSSSSNFFEGIKRPQLFELLDKEVGEMYVNISDEDYTRLNNTANSGYSVDDTFGGDQMMELMLAEEPDYVLLSKVFSNDVEDYKTKNATMSFKINGKEKSFSKVTFSLGGNSGRGYGKLGYNVKIRNDKDDLFGARQFRLRGEARDPSVIRNKIGSDIYNKMGIPTSFAGFVRLYVNNEFFGLYSIHDSIKQKWIEREFGEADTKHLYKCGLVNQFLSYIPELDNCENDDDSVTDRTEWTDLLKAIDAAQTREDLEKFLDVDLFIKNMVAEWLVGSWDRFNLVGHNYYMYKNPQTGKWMFIPYDYDSDLGSDMYGGLFYNKKLFAYVYDWPFFTYDDYAAHRHITDVLVRADNSTFNKYAMEYVRDVFNPVVLFDHIDEVKNLINADVLADKTEDPVTGLRPGRINLTGKKDEPYETYQANSEFTTVSADFTASYGLKRWILDKFRHACKLYDMDCSFAAEYLEGGSFTYEVNKELENAGMDFSGSASGEAVPIPTDAEVPVATSTEPATPQETETDAAETEVPTVAPTETETDAAETEVPTVAPTETETVAPTETEAADATCWSETYGYPCCQSTCARLIEDESGAWGAENGEWCGIQAENCKKQYSECWASIIGYPCCQKSTIVYDEDEYGTWSYEDDHWCGILKI</sequence>
<feature type="domain" description="CBM10" evidence="6">
    <location>
        <begin position="577"/>
        <end position="614"/>
    </location>
</feature>
<feature type="compositionally biased region" description="Low complexity" evidence="4">
    <location>
        <begin position="553"/>
        <end position="568"/>
    </location>
</feature>
<evidence type="ECO:0000256" key="1">
    <source>
        <dbReference type="ARBA" id="ARBA00022729"/>
    </source>
</evidence>
<dbReference type="SUPFAM" id="SSF64571">
    <property type="entry name" value="Cellulose docking domain, dockering"/>
    <property type="match status" value="2"/>
</dbReference>
<feature type="compositionally biased region" description="Polar residues" evidence="4">
    <location>
        <begin position="518"/>
        <end position="528"/>
    </location>
</feature>
<evidence type="ECO:0000256" key="3">
    <source>
        <dbReference type="ARBA" id="ARBA00022801"/>
    </source>
</evidence>
<feature type="signal peptide" evidence="5">
    <location>
        <begin position="1"/>
        <end position="18"/>
    </location>
</feature>
<proteinExistence type="predicted"/>
<dbReference type="Proteomes" id="UP000193920">
    <property type="component" value="Unassembled WGS sequence"/>
</dbReference>
<comment type="caution">
    <text evidence="7">The sequence shown here is derived from an EMBL/GenBank/DDBJ whole genome shotgun (WGS) entry which is preliminary data.</text>
</comment>
<feature type="chain" id="PRO_5010994695" evidence="5">
    <location>
        <begin position="19"/>
        <end position="663"/>
    </location>
</feature>
<dbReference type="PANTHER" id="PTHR40050:SF1">
    <property type="entry name" value="INNER SPORE COAT PROTEIN H"/>
    <property type="match status" value="1"/>
</dbReference>
<name>A0A1Y2ALW3_9FUNG</name>
<reference evidence="7 8" key="1">
    <citation type="submission" date="2016-08" db="EMBL/GenBank/DDBJ databases">
        <title>A Parts List for Fungal Cellulosomes Revealed by Comparative Genomics.</title>
        <authorList>
            <consortium name="DOE Joint Genome Institute"/>
            <person name="Haitjema C.H."/>
            <person name="Gilmore S.P."/>
            <person name="Henske J.K."/>
            <person name="Solomon K.V."/>
            <person name="De Groot R."/>
            <person name="Kuo A."/>
            <person name="Mondo S.J."/>
            <person name="Salamov A.A."/>
            <person name="Labutti K."/>
            <person name="Zhao Z."/>
            <person name="Chiniquy J."/>
            <person name="Barry K."/>
            <person name="Brewer H.M."/>
            <person name="Purvine S.O."/>
            <person name="Wright A.T."/>
            <person name="Boxma B."/>
            <person name="Van Alen T."/>
            <person name="Hackstein J.H."/>
            <person name="Baker S.E."/>
            <person name="Grigoriev I.V."/>
            <person name="O'Malley M.A."/>
        </authorList>
    </citation>
    <scope>NUCLEOTIDE SEQUENCE [LARGE SCALE GENOMIC DNA]</scope>
    <source>
        <strain evidence="7 8">G1</strain>
    </source>
</reference>
<feature type="domain" description="CBM10" evidence="6">
    <location>
        <begin position="624"/>
        <end position="661"/>
    </location>
</feature>
<feature type="compositionally biased region" description="Low complexity" evidence="4">
    <location>
        <begin position="536"/>
        <end position="545"/>
    </location>
</feature>
<dbReference type="Pfam" id="PF08757">
    <property type="entry name" value="CotH"/>
    <property type="match status" value="1"/>
</dbReference>
<keyword evidence="3" id="KW-0378">Hydrolase</keyword>
<feature type="region of interest" description="Disordered" evidence="4">
    <location>
        <begin position="517"/>
        <end position="568"/>
    </location>
</feature>
<evidence type="ECO:0000313" key="8">
    <source>
        <dbReference type="Proteomes" id="UP000193920"/>
    </source>
</evidence>
<dbReference type="PANTHER" id="PTHR40050">
    <property type="entry name" value="INNER SPORE COAT PROTEIN H"/>
    <property type="match status" value="1"/>
</dbReference>
<dbReference type="Pfam" id="PF02013">
    <property type="entry name" value="CBM_10"/>
    <property type="match status" value="2"/>
</dbReference>
<dbReference type="EMBL" id="MCOG01000240">
    <property type="protein sequence ID" value="ORY22935.1"/>
    <property type="molecule type" value="Genomic_DNA"/>
</dbReference>
<evidence type="ECO:0000256" key="2">
    <source>
        <dbReference type="ARBA" id="ARBA00022737"/>
    </source>
</evidence>
<gene>
    <name evidence="7" type="ORF">LY90DRAFT_462738</name>
</gene>